<feature type="compositionally biased region" description="Gly residues" evidence="4">
    <location>
        <begin position="388"/>
        <end position="398"/>
    </location>
</feature>
<feature type="region of interest" description="Disordered" evidence="4">
    <location>
        <begin position="744"/>
        <end position="788"/>
    </location>
</feature>
<feature type="compositionally biased region" description="Gly residues" evidence="4">
    <location>
        <begin position="756"/>
        <end position="773"/>
    </location>
</feature>
<organism evidence="6 7">
    <name type="scientific">Streptomyces zingiberis</name>
    <dbReference type="NCBI Taxonomy" id="2053010"/>
    <lineage>
        <taxon>Bacteria</taxon>
        <taxon>Bacillati</taxon>
        <taxon>Actinomycetota</taxon>
        <taxon>Actinomycetes</taxon>
        <taxon>Kitasatosporales</taxon>
        <taxon>Streptomycetaceae</taxon>
        <taxon>Streptomyces</taxon>
    </lineage>
</organism>
<evidence type="ECO:0000256" key="1">
    <source>
        <dbReference type="ARBA" id="ARBA00005336"/>
    </source>
</evidence>
<evidence type="ECO:0000256" key="3">
    <source>
        <dbReference type="ARBA" id="ARBA00022801"/>
    </source>
</evidence>
<dbReference type="Pfam" id="PF00933">
    <property type="entry name" value="Glyco_hydro_3"/>
    <property type="match status" value="1"/>
</dbReference>
<evidence type="ECO:0000313" key="6">
    <source>
        <dbReference type="EMBL" id="NJP99477.1"/>
    </source>
</evidence>
<dbReference type="InterPro" id="IPR001764">
    <property type="entry name" value="Glyco_hydro_3_N"/>
</dbReference>
<gene>
    <name evidence="6" type="ORF">HCK00_02695</name>
</gene>
<sequence>MHHETEGPWQDTSLPPGARVGDLLTRMTLEEKVAQLFSIWPGSDSEGEDVAPMQHEMAATAEPADLDTLIRHGLGQLTRAFGTAPVEPAAGAAALARTQARIAAANRFGIPALAHEECLTGFATWGATVFPTPLAWGASFDPALVGRAAELIGSTMRSVGVHQGLSPVLDVVRDPRWGRTEESIGEDPYLVATVGTAYVRGLESSGIVATLKHFAGYSASRAGRNHAPVSAGPRELADVLLPPFELAVRDGGARSVMHAYTETDGVPAAADHRLLTSLLRDAWGFGGTVVADYFGIAFLQTAHHVAGSPRDAAALALTAGVDVELPAVHCYGTPLLDAVRSGDVPEELVDRAVTRVLRQKCELGLLDPDWSPVPPALTGPPPAVTGENGPGDGEGSGAAGPAVAPLAAAREAALRPGADPSSGGLDFDTAELRAVSRQLAEESVVLLADDGGVLPLAAGPDARIAVVGPLADDPAAMLGCYTFPAHVGFEHPGLPVGVRVPTLLEAVRAELPGARITHAPGCARPDPEPSGPEAAGLPGTAPEASSLGGVLSQSRQPLPDGLPSAAELLGEGDALLAEATALAAGSDVCVAVVGDRSGLFGRGTSGEGCDVADLRLPGEQGALLDALLATGTPVVLVVLSGRPYALGRYVRPAGRAGGPRAAAVVQAFFPGEEGGPAVAGVLSGRVSPSGRLPVSVPYGPGGQPWTYLAPPLGLRNEASSSDPTPLFPFGHGLSYTSFEWSDGGVTVPPPASGDGATAGAGGNGSGSPGGAPTGAGPAEAPLVLGTDDEATVRLTVRNTGDRPGTEVVQLYLHDPVARTTRPVNRLIGYARVPLGPGEAAEVRFGFHPDLASYTDPDGRRVVEPGDLELRLAASSADIRHPVRLRLRGPERTAGHCRRMVCPAMVHRLGAPGAGPDGTPGAPAPEGTGLPVTPSGRAV</sequence>
<dbReference type="Gene3D" id="3.40.50.1700">
    <property type="entry name" value="Glycoside hydrolase family 3 C-terminal domain"/>
    <property type="match status" value="1"/>
</dbReference>
<evidence type="ECO:0000313" key="7">
    <source>
        <dbReference type="Proteomes" id="UP000695264"/>
    </source>
</evidence>
<dbReference type="InterPro" id="IPR036881">
    <property type="entry name" value="Glyco_hydro_3_C_sf"/>
</dbReference>
<dbReference type="InterPro" id="IPR017853">
    <property type="entry name" value="GH"/>
</dbReference>
<feature type="compositionally biased region" description="Low complexity" evidence="4">
    <location>
        <begin position="918"/>
        <end position="930"/>
    </location>
</feature>
<dbReference type="PANTHER" id="PTHR42721">
    <property type="entry name" value="SUGAR HYDROLASE-RELATED"/>
    <property type="match status" value="1"/>
</dbReference>
<dbReference type="Pfam" id="PF01915">
    <property type="entry name" value="Glyco_hydro_3_C"/>
    <property type="match status" value="1"/>
</dbReference>
<evidence type="ECO:0000259" key="5">
    <source>
        <dbReference type="SMART" id="SM01217"/>
    </source>
</evidence>
<dbReference type="EMBL" id="JAATEN010000002">
    <property type="protein sequence ID" value="NJP99477.1"/>
    <property type="molecule type" value="Genomic_DNA"/>
</dbReference>
<feature type="region of interest" description="Disordered" evidence="4">
    <location>
        <begin position="911"/>
        <end position="938"/>
    </location>
</feature>
<dbReference type="SUPFAM" id="SSF51445">
    <property type="entry name" value="(Trans)glycosidases"/>
    <property type="match status" value="1"/>
</dbReference>
<dbReference type="InterPro" id="IPR036962">
    <property type="entry name" value="Glyco_hydro_3_N_sf"/>
</dbReference>
<dbReference type="SMART" id="SM01217">
    <property type="entry name" value="Fn3_like"/>
    <property type="match status" value="1"/>
</dbReference>
<keyword evidence="3 6" id="KW-0378">Hydrolase</keyword>
<feature type="compositionally biased region" description="Pro residues" evidence="4">
    <location>
        <begin position="371"/>
        <end position="383"/>
    </location>
</feature>
<dbReference type="Pfam" id="PF14310">
    <property type="entry name" value="Fn3-like"/>
    <property type="match status" value="1"/>
</dbReference>
<dbReference type="SUPFAM" id="SSF52279">
    <property type="entry name" value="Beta-D-glucan exohydrolase, C-terminal domain"/>
    <property type="match status" value="1"/>
</dbReference>
<comment type="similarity">
    <text evidence="1">Belongs to the glycosyl hydrolase 3 family.</text>
</comment>
<keyword evidence="2" id="KW-0732">Signal</keyword>
<dbReference type="InterPro" id="IPR013783">
    <property type="entry name" value="Ig-like_fold"/>
</dbReference>
<dbReference type="Proteomes" id="UP000695264">
    <property type="component" value="Unassembled WGS sequence"/>
</dbReference>
<reference evidence="6 7" key="1">
    <citation type="submission" date="2020-03" db="EMBL/GenBank/DDBJ databases">
        <title>WGS of actinomycetes isolated from Thailand.</title>
        <authorList>
            <person name="Thawai C."/>
        </authorList>
    </citation>
    <scope>NUCLEOTIDE SEQUENCE [LARGE SCALE GENOMIC DNA]</scope>
    <source>
        <strain evidence="6 7">PLAI 1-29</strain>
    </source>
</reference>
<dbReference type="Gene3D" id="3.20.20.300">
    <property type="entry name" value="Glycoside hydrolase, family 3, N-terminal domain"/>
    <property type="match status" value="1"/>
</dbReference>
<evidence type="ECO:0000256" key="4">
    <source>
        <dbReference type="SAM" id="MobiDB-lite"/>
    </source>
</evidence>
<dbReference type="Gene3D" id="2.60.40.10">
    <property type="entry name" value="Immunoglobulins"/>
    <property type="match status" value="1"/>
</dbReference>
<feature type="domain" description="Fibronectin type III-like" evidence="5">
    <location>
        <begin position="806"/>
        <end position="875"/>
    </location>
</feature>
<dbReference type="GO" id="GO:0016787">
    <property type="term" value="F:hydrolase activity"/>
    <property type="evidence" value="ECO:0007669"/>
    <property type="project" value="UniProtKB-KW"/>
</dbReference>
<comment type="caution">
    <text evidence="6">The sequence shown here is derived from an EMBL/GenBank/DDBJ whole genome shotgun (WGS) entry which is preliminary data.</text>
</comment>
<proteinExistence type="inferred from homology"/>
<dbReference type="PANTHER" id="PTHR42721:SF3">
    <property type="entry name" value="BETA-D-XYLOSIDASE 5-RELATED"/>
    <property type="match status" value="1"/>
</dbReference>
<feature type="region of interest" description="Disordered" evidence="4">
    <location>
        <begin position="517"/>
        <end position="556"/>
    </location>
</feature>
<dbReference type="InterPro" id="IPR026891">
    <property type="entry name" value="Fn3-like"/>
</dbReference>
<name>A0ABX1BTD9_9ACTN</name>
<accession>A0ABX1BTD9</accession>
<evidence type="ECO:0000256" key="2">
    <source>
        <dbReference type="ARBA" id="ARBA00022729"/>
    </source>
</evidence>
<dbReference type="InterPro" id="IPR002772">
    <property type="entry name" value="Glyco_hydro_3_C"/>
</dbReference>
<dbReference type="InterPro" id="IPR044993">
    <property type="entry name" value="BXL"/>
</dbReference>
<dbReference type="PRINTS" id="PR00133">
    <property type="entry name" value="GLHYDRLASE3"/>
</dbReference>
<protein>
    <submittedName>
        <fullName evidence="6">Glycosyl hydrolase</fullName>
    </submittedName>
</protein>
<feature type="region of interest" description="Disordered" evidence="4">
    <location>
        <begin position="369"/>
        <end position="401"/>
    </location>
</feature>
<keyword evidence="7" id="KW-1185">Reference proteome</keyword>